<dbReference type="Proteomes" id="UP001358586">
    <property type="component" value="Chromosome 3"/>
</dbReference>
<accession>A0ABR0QJI1</accession>
<sequence length="124" mass="14041">MSHSQMNVFSQIFAYVSHARGCKLDPRLISALVERWRLETHTFYLPCSGCTITLEDVALQLGLLMDRSAIKEAAVFPGKEDLCLTLLGKVLNKFDSGLISMNWLMKKFNKLLVDVIEVSKEQYA</sequence>
<evidence type="ECO:0000313" key="2">
    <source>
        <dbReference type="EMBL" id="KAK5839475.1"/>
    </source>
</evidence>
<name>A0ABR0QJI1_GOSAR</name>
<reference evidence="2 3" key="1">
    <citation type="submission" date="2023-03" db="EMBL/GenBank/DDBJ databases">
        <title>WGS of Gossypium arboreum.</title>
        <authorList>
            <person name="Yu D."/>
        </authorList>
    </citation>
    <scope>NUCLEOTIDE SEQUENCE [LARGE SCALE GENOMIC DNA]</scope>
    <source>
        <tissue evidence="2">Leaf</tissue>
    </source>
</reference>
<evidence type="ECO:0000259" key="1">
    <source>
        <dbReference type="Pfam" id="PF10536"/>
    </source>
</evidence>
<dbReference type="EMBL" id="JARKNE010000003">
    <property type="protein sequence ID" value="KAK5839475.1"/>
    <property type="molecule type" value="Genomic_DNA"/>
</dbReference>
<organism evidence="2 3">
    <name type="scientific">Gossypium arboreum</name>
    <name type="common">Tree cotton</name>
    <name type="synonym">Gossypium nanking</name>
    <dbReference type="NCBI Taxonomy" id="29729"/>
    <lineage>
        <taxon>Eukaryota</taxon>
        <taxon>Viridiplantae</taxon>
        <taxon>Streptophyta</taxon>
        <taxon>Embryophyta</taxon>
        <taxon>Tracheophyta</taxon>
        <taxon>Spermatophyta</taxon>
        <taxon>Magnoliopsida</taxon>
        <taxon>eudicotyledons</taxon>
        <taxon>Gunneridae</taxon>
        <taxon>Pentapetalae</taxon>
        <taxon>rosids</taxon>
        <taxon>malvids</taxon>
        <taxon>Malvales</taxon>
        <taxon>Malvaceae</taxon>
        <taxon>Malvoideae</taxon>
        <taxon>Gossypium</taxon>
    </lineage>
</organism>
<protein>
    <recommendedName>
        <fullName evidence="1">Aminotransferase-like plant mobile domain-containing protein</fullName>
    </recommendedName>
</protein>
<gene>
    <name evidence="2" type="ORF">PVK06_008271</name>
</gene>
<dbReference type="PANTHER" id="PTHR46033">
    <property type="entry name" value="PROTEIN MAIN-LIKE 2"/>
    <property type="match status" value="1"/>
</dbReference>
<dbReference type="PANTHER" id="PTHR46033:SF8">
    <property type="entry name" value="PROTEIN MAINTENANCE OF MERISTEMS-LIKE"/>
    <property type="match status" value="1"/>
</dbReference>
<feature type="domain" description="Aminotransferase-like plant mobile" evidence="1">
    <location>
        <begin position="17"/>
        <end position="109"/>
    </location>
</feature>
<dbReference type="InterPro" id="IPR019557">
    <property type="entry name" value="AminoTfrase-like_pln_mobile"/>
</dbReference>
<dbReference type="Pfam" id="PF10536">
    <property type="entry name" value="PMD"/>
    <property type="match status" value="1"/>
</dbReference>
<comment type="caution">
    <text evidence="2">The sequence shown here is derived from an EMBL/GenBank/DDBJ whole genome shotgun (WGS) entry which is preliminary data.</text>
</comment>
<dbReference type="InterPro" id="IPR044824">
    <property type="entry name" value="MAIN-like"/>
</dbReference>
<keyword evidence="3" id="KW-1185">Reference proteome</keyword>
<evidence type="ECO:0000313" key="3">
    <source>
        <dbReference type="Proteomes" id="UP001358586"/>
    </source>
</evidence>
<proteinExistence type="predicted"/>